<dbReference type="AlphaFoldDB" id="A0A0B5ATM9"/>
<keyword evidence="2" id="KW-0067">ATP-binding</keyword>
<evidence type="ECO:0000256" key="2">
    <source>
        <dbReference type="ARBA" id="ARBA00022840"/>
    </source>
</evidence>
<dbReference type="PANTHER" id="PTHR43384:SF6">
    <property type="entry name" value="SEPTUM SITE-DETERMINING PROTEIN MIND HOMOLOG, CHLOROPLASTIC"/>
    <property type="match status" value="1"/>
</dbReference>
<dbReference type="SUPFAM" id="SSF52540">
    <property type="entry name" value="P-loop containing nucleoside triphosphate hydrolases"/>
    <property type="match status" value="1"/>
</dbReference>
<keyword evidence="1" id="KW-0547">Nucleotide-binding</keyword>
<dbReference type="GO" id="GO:0005829">
    <property type="term" value="C:cytosol"/>
    <property type="evidence" value="ECO:0007669"/>
    <property type="project" value="TreeGrafter"/>
</dbReference>
<dbReference type="BioCyc" id="JESP1508404:G14D9-13413-MONOMER"/>
<geneLocation type="plasmid" evidence="4"/>
<evidence type="ECO:0000313" key="3">
    <source>
        <dbReference type="EMBL" id="AJD93446.1"/>
    </source>
</evidence>
<evidence type="ECO:0008006" key="5">
    <source>
        <dbReference type="Google" id="ProtNLM"/>
    </source>
</evidence>
<protein>
    <recommendedName>
        <fullName evidence="5">AAA domain-containing protein</fullName>
    </recommendedName>
</protein>
<dbReference type="GO" id="GO:0005524">
    <property type="term" value="F:ATP binding"/>
    <property type="evidence" value="ECO:0007669"/>
    <property type="project" value="UniProtKB-KW"/>
</dbReference>
<dbReference type="EMBL" id="CP009417">
    <property type="protein sequence ID" value="AJD93446.1"/>
    <property type="molecule type" value="Genomic_DNA"/>
</dbReference>
<dbReference type="InterPro" id="IPR027417">
    <property type="entry name" value="P-loop_NTPase"/>
</dbReference>
<dbReference type="InterPro" id="IPR050625">
    <property type="entry name" value="ParA/MinD_ATPase"/>
</dbReference>
<keyword evidence="3" id="KW-0614">Plasmid</keyword>
<dbReference type="GO" id="GO:0016887">
    <property type="term" value="F:ATP hydrolysis activity"/>
    <property type="evidence" value="ECO:0007669"/>
    <property type="project" value="TreeGrafter"/>
</dbReference>
<proteinExistence type="predicted"/>
<dbReference type="GO" id="GO:0051782">
    <property type="term" value="P:negative regulation of cell division"/>
    <property type="evidence" value="ECO:0007669"/>
    <property type="project" value="TreeGrafter"/>
</dbReference>
<evidence type="ECO:0000313" key="4">
    <source>
        <dbReference type="Proteomes" id="UP000031449"/>
    </source>
</evidence>
<name>A0A0B5ATM9_9BACL</name>
<reference evidence="3 4" key="1">
    <citation type="submission" date="2014-08" db="EMBL/GenBank/DDBJ databases">
        <title>Complete genome of a marine bacteria Jeotgalibacillus malaysiensis.</title>
        <authorList>
            <person name="Yaakop A.S."/>
            <person name="Chan K.-G."/>
            <person name="Goh K.M."/>
        </authorList>
    </citation>
    <scope>NUCLEOTIDE SEQUENCE [LARGE SCALE GENOMIC DNA]</scope>
    <source>
        <strain evidence="3 4">D5</strain>
        <plasmid evidence="4">Plasmid</plasmid>
    </source>
</reference>
<sequence length="247" mass="27857">MKQAKVIVFYPATQGVGGKYVATNVAHTMKEQHPEKTIALVDFDFRAPFLAGYLTDNDKVHGVDNLIEKIDGGFLNNDLFKENMVTLNGIDVLKGTKLGKNHYFIEQKHIEEILTFLRRLYDVVLISVSSDTDNAGTTTALFNADEVVLVSRNDFTCYSVFESAMDIINFYKKDEAEVKFVYNQFDESSNLEFNTYIGKNGLPVIGVVPFASNTIDNRDLKEKVFSGLIKRKKQETPFDEILKGLSL</sequence>
<organism evidence="3 4">
    <name type="scientific">Jeotgalibacillus malaysiensis</name>
    <dbReference type="NCBI Taxonomy" id="1508404"/>
    <lineage>
        <taxon>Bacteria</taxon>
        <taxon>Bacillati</taxon>
        <taxon>Bacillota</taxon>
        <taxon>Bacilli</taxon>
        <taxon>Bacillales</taxon>
        <taxon>Caryophanaceae</taxon>
        <taxon>Jeotgalibacillus</taxon>
    </lineage>
</organism>
<keyword evidence="4" id="KW-1185">Reference proteome</keyword>
<dbReference type="Proteomes" id="UP000031449">
    <property type="component" value="Plasmid unnamed"/>
</dbReference>
<dbReference type="OrthoDB" id="9791162at2"/>
<gene>
    <name evidence="3" type="ORF">JMA_41290</name>
</gene>
<dbReference type="HOGENOM" id="CLU_1123366_0_0_9"/>
<dbReference type="GO" id="GO:0009898">
    <property type="term" value="C:cytoplasmic side of plasma membrane"/>
    <property type="evidence" value="ECO:0007669"/>
    <property type="project" value="TreeGrafter"/>
</dbReference>
<dbReference type="Gene3D" id="3.40.50.300">
    <property type="entry name" value="P-loop containing nucleotide triphosphate hydrolases"/>
    <property type="match status" value="1"/>
</dbReference>
<dbReference type="PANTHER" id="PTHR43384">
    <property type="entry name" value="SEPTUM SITE-DETERMINING PROTEIN MIND HOMOLOG, CHLOROPLASTIC-RELATED"/>
    <property type="match status" value="1"/>
</dbReference>
<evidence type="ECO:0000256" key="1">
    <source>
        <dbReference type="ARBA" id="ARBA00022741"/>
    </source>
</evidence>
<accession>A0A0B5ATM9</accession>
<dbReference type="KEGG" id="jeo:JMA_41290"/>